<evidence type="ECO:0000256" key="6">
    <source>
        <dbReference type="PIRSR" id="PIRSR602401-1"/>
    </source>
</evidence>
<keyword evidence="10" id="KW-1185">Reference proteome</keyword>
<keyword evidence="4 6" id="KW-0479">Metal-binding</keyword>
<evidence type="ECO:0000256" key="8">
    <source>
        <dbReference type="SAM" id="Phobius"/>
    </source>
</evidence>
<keyword evidence="7" id="KW-0560">Oxidoreductase</keyword>
<dbReference type="GO" id="GO:0016705">
    <property type="term" value="F:oxidoreductase activity, acting on paired donors, with incorporation or reduction of molecular oxygen"/>
    <property type="evidence" value="ECO:0007669"/>
    <property type="project" value="InterPro"/>
</dbReference>
<keyword evidence="8" id="KW-0472">Membrane</keyword>
<evidence type="ECO:0000256" key="7">
    <source>
        <dbReference type="RuleBase" id="RU000461"/>
    </source>
</evidence>
<name>A0A136ITD9_9PEZI</name>
<dbReference type="OrthoDB" id="1470350at2759"/>
<dbReference type="GO" id="GO:0005506">
    <property type="term" value="F:iron ion binding"/>
    <property type="evidence" value="ECO:0007669"/>
    <property type="project" value="InterPro"/>
</dbReference>
<proteinExistence type="inferred from homology"/>
<comment type="cofactor">
    <cofactor evidence="1 6">
        <name>heme</name>
        <dbReference type="ChEBI" id="CHEBI:30413"/>
    </cofactor>
</comment>
<dbReference type="InterPro" id="IPR002401">
    <property type="entry name" value="Cyt_P450_E_grp-I"/>
</dbReference>
<comment type="similarity">
    <text evidence="2 7">Belongs to the cytochrome P450 family.</text>
</comment>
<sequence length="498" mass="56371">MVALPWLAGALVVSPVAYYSVMAVYNIYFHPLSKYPGPKSWSATPFHYAILQLRGTCPKDTAKMHQKYGPVLRISANELSFTYPGAWRDIFGHKGSGQPEFKKDERFHAATNKEQNIISSDREYHTYLRKLLANGFSDSALRQQEGLIQGYLDTLMSRLNEKGNAGGSAVDLALWFNYFTFDVIGYLTYGESFDCLNFSALNAWVSSFFAFVIYTANCQAAARLPSFVRRPLVSLVTPRDRKQQFALSEGILDQKVKARLQNKPPVPDFMEKLIDAYRKKAMSFYQLKTNSQLLIGAGSETTATALSGIVYLLAMHPEQYAKVTTEIRTQFASAEEITMVSVNKCRYLFAVIEEGLRMYPPSSTAHSRYVPPGGATLDGNFVPEGMLVGITTYAIMHAKENWVNPDKFAPERWLPEGERPEEYNADKKDSFQAFSYGPRNCIGRNLAYAEMKIVLARLLWEFDVEYCGPKGDDWLDQPIYVVWQKKPLMVKLHPRNKA</sequence>
<dbReference type="STRING" id="196109.A0A136ITD9"/>
<dbReference type="PRINTS" id="PR00385">
    <property type="entry name" value="P450"/>
</dbReference>
<evidence type="ECO:0000256" key="2">
    <source>
        <dbReference type="ARBA" id="ARBA00010617"/>
    </source>
</evidence>
<keyword evidence="8" id="KW-1133">Transmembrane helix</keyword>
<keyword evidence="3 6" id="KW-0349">Heme</keyword>
<dbReference type="EMBL" id="KQ964259">
    <property type="protein sequence ID" value="KXJ88135.1"/>
    <property type="molecule type" value="Genomic_DNA"/>
</dbReference>
<organism evidence="9 10">
    <name type="scientific">Microdochium bolleyi</name>
    <dbReference type="NCBI Taxonomy" id="196109"/>
    <lineage>
        <taxon>Eukaryota</taxon>
        <taxon>Fungi</taxon>
        <taxon>Dikarya</taxon>
        <taxon>Ascomycota</taxon>
        <taxon>Pezizomycotina</taxon>
        <taxon>Sordariomycetes</taxon>
        <taxon>Xylariomycetidae</taxon>
        <taxon>Xylariales</taxon>
        <taxon>Microdochiaceae</taxon>
        <taxon>Microdochium</taxon>
    </lineage>
</organism>
<evidence type="ECO:0000313" key="9">
    <source>
        <dbReference type="EMBL" id="KXJ88135.1"/>
    </source>
</evidence>
<evidence type="ECO:0000313" key="10">
    <source>
        <dbReference type="Proteomes" id="UP000070501"/>
    </source>
</evidence>
<dbReference type="InterPro" id="IPR050121">
    <property type="entry name" value="Cytochrome_P450_monoxygenase"/>
</dbReference>
<accession>A0A136ITD9</accession>
<gene>
    <name evidence="9" type="ORF">Micbo1qcDRAFT_185156</name>
</gene>
<evidence type="ECO:0000256" key="1">
    <source>
        <dbReference type="ARBA" id="ARBA00001971"/>
    </source>
</evidence>
<protein>
    <submittedName>
        <fullName evidence="9">Averantin oxidoreductase</fullName>
    </submittedName>
</protein>
<dbReference type="InterPro" id="IPR017972">
    <property type="entry name" value="Cyt_P450_CS"/>
</dbReference>
<evidence type="ECO:0000256" key="4">
    <source>
        <dbReference type="ARBA" id="ARBA00022723"/>
    </source>
</evidence>
<feature type="binding site" description="axial binding residue" evidence="6">
    <location>
        <position position="441"/>
    </location>
    <ligand>
        <name>heme</name>
        <dbReference type="ChEBI" id="CHEBI:30413"/>
    </ligand>
    <ligandPart>
        <name>Fe</name>
        <dbReference type="ChEBI" id="CHEBI:18248"/>
    </ligandPart>
</feature>
<dbReference type="Proteomes" id="UP000070501">
    <property type="component" value="Unassembled WGS sequence"/>
</dbReference>
<dbReference type="PANTHER" id="PTHR24305">
    <property type="entry name" value="CYTOCHROME P450"/>
    <property type="match status" value="1"/>
</dbReference>
<dbReference type="Gene3D" id="1.10.630.10">
    <property type="entry name" value="Cytochrome P450"/>
    <property type="match status" value="1"/>
</dbReference>
<keyword evidence="7" id="KW-0503">Monooxygenase</keyword>
<dbReference type="SUPFAM" id="SSF48264">
    <property type="entry name" value="Cytochrome P450"/>
    <property type="match status" value="1"/>
</dbReference>
<evidence type="ECO:0000256" key="3">
    <source>
        <dbReference type="ARBA" id="ARBA00022617"/>
    </source>
</evidence>
<keyword evidence="5 6" id="KW-0408">Iron</keyword>
<dbReference type="GO" id="GO:0004497">
    <property type="term" value="F:monooxygenase activity"/>
    <property type="evidence" value="ECO:0007669"/>
    <property type="project" value="UniProtKB-KW"/>
</dbReference>
<dbReference type="InterPro" id="IPR036396">
    <property type="entry name" value="Cyt_P450_sf"/>
</dbReference>
<dbReference type="InParanoid" id="A0A136ITD9"/>
<dbReference type="PROSITE" id="PS00086">
    <property type="entry name" value="CYTOCHROME_P450"/>
    <property type="match status" value="1"/>
</dbReference>
<reference evidence="10" key="1">
    <citation type="submission" date="2016-02" db="EMBL/GenBank/DDBJ databases">
        <title>Draft genome sequence of Microdochium bolleyi, a fungal endophyte of beachgrass.</title>
        <authorList>
            <consortium name="DOE Joint Genome Institute"/>
            <person name="David A.S."/>
            <person name="May G."/>
            <person name="Haridas S."/>
            <person name="Lim J."/>
            <person name="Wang M."/>
            <person name="Labutti K."/>
            <person name="Lipzen A."/>
            <person name="Barry K."/>
            <person name="Grigoriev I.V."/>
        </authorList>
    </citation>
    <scope>NUCLEOTIDE SEQUENCE [LARGE SCALE GENOMIC DNA]</scope>
    <source>
        <strain evidence="10">J235TASD1</strain>
    </source>
</reference>
<keyword evidence="8" id="KW-0812">Transmembrane</keyword>
<dbReference type="GO" id="GO:0020037">
    <property type="term" value="F:heme binding"/>
    <property type="evidence" value="ECO:0007669"/>
    <property type="project" value="InterPro"/>
</dbReference>
<dbReference type="Pfam" id="PF00067">
    <property type="entry name" value="p450"/>
    <property type="match status" value="1"/>
</dbReference>
<dbReference type="InterPro" id="IPR001128">
    <property type="entry name" value="Cyt_P450"/>
</dbReference>
<dbReference type="AlphaFoldDB" id="A0A136ITD9"/>
<feature type="transmembrane region" description="Helical" evidence="8">
    <location>
        <begin position="6"/>
        <end position="29"/>
    </location>
</feature>
<dbReference type="PANTHER" id="PTHR24305:SF210">
    <property type="entry name" value="CYTOCHROME P450 MONOOXYGENASE ASQL-RELATED"/>
    <property type="match status" value="1"/>
</dbReference>
<dbReference type="PRINTS" id="PR00463">
    <property type="entry name" value="EP450I"/>
</dbReference>
<evidence type="ECO:0000256" key="5">
    <source>
        <dbReference type="ARBA" id="ARBA00023004"/>
    </source>
</evidence>
<dbReference type="CDD" id="cd11058">
    <property type="entry name" value="CYP60B-like"/>
    <property type="match status" value="1"/>
</dbReference>